<dbReference type="HOGENOM" id="CLU_666690_0_0_2"/>
<dbReference type="Gene3D" id="3.40.50.11110">
    <property type="entry name" value="Sialyltransferase, C-terminal GT-B Rossman nucleotide-binding domain"/>
    <property type="match status" value="1"/>
</dbReference>
<dbReference type="RefSeq" id="WP_048182327.1">
    <property type="nucleotide sequence ID" value="NZ_CP009508.1"/>
</dbReference>
<dbReference type="PATRIC" id="fig|1434118.4.peg.2572"/>
<name>A0A0E3PMA7_9EURY</name>
<dbReference type="Proteomes" id="UP000033123">
    <property type="component" value="Chromosome"/>
</dbReference>
<organism evidence="1 2">
    <name type="scientific">Methanosarcina siciliae C2J</name>
    <dbReference type="NCBI Taxonomy" id="1434118"/>
    <lineage>
        <taxon>Archaea</taxon>
        <taxon>Methanobacteriati</taxon>
        <taxon>Methanobacteriota</taxon>
        <taxon>Stenosarchaea group</taxon>
        <taxon>Methanomicrobia</taxon>
        <taxon>Methanosarcinales</taxon>
        <taxon>Methanosarcinaceae</taxon>
        <taxon>Methanosarcina</taxon>
    </lineage>
</organism>
<dbReference type="InterPro" id="IPR010866">
    <property type="entry name" value="A-2_8-polyST"/>
</dbReference>
<proteinExistence type="predicted"/>
<gene>
    <name evidence="1" type="ORF">MSSAC_2012</name>
</gene>
<dbReference type="EMBL" id="CP009508">
    <property type="protein sequence ID" value="AKB36602.1"/>
    <property type="molecule type" value="Genomic_DNA"/>
</dbReference>
<protein>
    <submittedName>
        <fullName evidence="1">Uncharacterized protein</fullName>
    </submittedName>
</protein>
<sequence length="412" mass="48177">MSTYREIKEDVSQNNLRVRSVYDYESQFNYIEQELLTNSLDFIAFVISPFHALGVDSFLYELFKEKKRKLNGLIIVNSHHKDGILINENHFSCLTFVNASFRYVHKSEELSLFQKSKTAIEIFKGIFNARIGTKATNSLYIISVMSIPPQSFKFFKNKKITSKYIPQYILIDEGIGMYFDKDFWTLVQKYDIKSKTNVSKFKNLDLISKIFSFLVKNITTKFFKPENRYLFTRESKFLSPNWGVISSYREIISLRKDNVSVSMKIDPSSKWAIIATQPFVEYDQINIKDFIHCLNEIIDILVDKKIDIFLKPHPREDIRKYDELIDVNKNIILLDKSFPLENLLQLKPNLIVGFTSTVLLTSYLFYNVPPVSYIDQLMERSDDPLLSITAKGFKNFFGDLVFFGNLNYILES</sequence>
<evidence type="ECO:0000313" key="2">
    <source>
        <dbReference type="Proteomes" id="UP000033123"/>
    </source>
</evidence>
<evidence type="ECO:0000313" key="1">
    <source>
        <dbReference type="EMBL" id="AKB36602.1"/>
    </source>
</evidence>
<dbReference type="GeneID" id="24871616"/>
<dbReference type="AlphaFoldDB" id="A0A0E3PMA7"/>
<accession>A0A0E3PMA7</accession>
<dbReference type="Pfam" id="PF07388">
    <property type="entry name" value="A-2_8-polyST"/>
    <property type="match status" value="1"/>
</dbReference>
<reference evidence="1 2" key="1">
    <citation type="submission" date="2014-07" db="EMBL/GenBank/DDBJ databases">
        <title>Methanogenic archaea and the global carbon cycle.</title>
        <authorList>
            <person name="Henriksen J.R."/>
            <person name="Luke J."/>
            <person name="Reinhart S."/>
            <person name="Benedict M.N."/>
            <person name="Youngblut N.D."/>
            <person name="Metcalf M.E."/>
            <person name="Whitaker R.J."/>
            <person name="Metcalf W.W."/>
        </authorList>
    </citation>
    <scope>NUCLEOTIDE SEQUENCE [LARGE SCALE GENOMIC DNA]</scope>
    <source>
        <strain evidence="1 2">C2J</strain>
    </source>
</reference>
<dbReference type="KEGG" id="msj:MSSAC_2012"/>